<protein>
    <submittedName>
        <fullName evidence="1">DUF943 family protein</fullName>
    </submittedName>
</protein>
<accession>A0A7V7RDF2</accession>
<comment type="caution">
    <text evidence="1">The sequence shown here is derived from an EMBL/GenBank/DDBJ whole genome shotgun (WGS) entry which is preliminary data.</text>
</comment>
<dbReference type="AlphaFoldDB" id="A0A7V7RDF2"/>
<organism evidence="1 2">
    <name type="scientific">Cronobacter sakazakii</name>
    <name type="common">Enterobacter sakazakii</name>
    <dbReference type="NCBI Taxonomy" id="28141"/>
    <lineage>
        <taxon>Bacteria</taxon>
        <taxon>Pseudomonadati</taxon>
        <taxon>Pseudomonadota</taxon>
        <taxon>Gammaproteobacteria</taxon>
        <taxon>Enterobacterales</taxon>
        <taxon>Enterobacteriaceae</taxon>
        <taxon>Cronobacter</taxon>
    </lineage>
</organism>
<proteinExistence type="predicted"/>
<gene>
    <name evidence="1" type="ORF">HRR37_13410</name>
</gene>
<dbReference type="Pfam" id="PF06092">
    <property type="entry name" value="DUF943"/>
    <property type="match status" value="1"/>
</dbReference>
<evidence type="ECO:0000313" key="1">
    <source>
        <dbReference type="EMBL" id="NYV43331.1"/>
    </source>
</evidence>
<reference evidence="1 2" key="1">
    <citation type="submission" date="2020-05" db="EMBL/GenBank/DDBJ databases">
        <title>The draft genome of Cronobacter sakazakii strain 145005.</title>
        <authorList>
            <person name="Yang J."/>
            <person name="Liu L."/>
            <person name="Feng Y."/>
            <person name="Zong Z."/>
        </authorList>
    </citation>
    <scope>NUCLEOTIDE SEQUENCE [LARGE SCALE GENOMIC DNA]</scope>
    <source>
        <strain evidence="1 2">145005</strain>
    </source>
</reference>
<dbReference type="EMBL" id="JABTXY010000025">
    <property type="protein sequence ID" value="NYV43331.1"/>
    <property type="molecule type" value="Genomic_DNA"/>
</dbReference>
<dbReference type="Proteomes" id="UP000548673">
    <property type="component" value="Unassembled WGS sequence"/>
</dbReference>
<dbReference type="KEGG" id="csj:CSK29544_04283"/>
<dbReference type="GeneID" id="56731780"/>
<dbReference type="RefSeq" id="WP_007887967.1">
    <property type="nucleotide sequence ID" value="NZ_CP011047.1"/>
</dbReference>
<dbReference type="InterPro" id="IPR010351">
    <property type="entry name" value="DUF943"/>
</dbReference>
<name>A0A7V7RDF2_CROSK</name>
<sequence>MKKKLIALIPVFLAAVATIIYWVNKPIKVIDVHQNYFTAQILVNDLPLSSSAKIDWWIKNSKPLLDKYHLNDKDIYIFAWGNGYQEEGKADRLCFADVAPPRNCIDKNILMSVSKTRSGKTEYRIDDEIWLQEPGQQPLQIK</sequence>
<evidence type="ECO:0000313" key="2">
    <source>
        <dbReference type="Proteomes" id="UP000548673"/>
    </source>
</evidence>